<dbReference type="EMBL" id="AP023396">
    <property type="protein sequence ID" value="BCK53321.1"/>
    <property type="molecule type" value="Genomic_DNA"/>
</dbReference>
<dbReference type="GeneID" id="80345704"/>
<dbReference type="Pfam" id="PF24837">
    <property type="entry name" value="AMIN-like"/>
    <property type="match status" value="1"/>
</dbReference>
<sequence length="189" mass="19673">MRNRLAFTVVAALALLAGCSDSSSDPGGPEPTGSTVAAAPQSPPRATGPQQHEPSDDARLTVTDVRVGHHPGFDRVVYELGGTGTPGWRVQYTDRAVQDGSGKPVDVAGQSILQVQILGSAYPWDSGVTQYEGADPVTDPDTPGIAGVYRTLVFEGATQSFIGVNADRPAFSVDSLENPKRLVVDVATG</sequence>
<name>A0A7G1KEJ2_9NOCA</name>
<feature type="domain" description="AMIN-like" evidence="3">
    <location>
        <begin position="61"/>
        <end position="187"/>
    </location>
</feature>
<evidence type="ECO:0000256" key="2">
    <source>
        <dbReference type="SAM" id="SignalP"/>
    </source>
</evidence>
<feature type="region of interest" description="Disordered" evidence="1">
    <location>
        <begin position="19"/>
        <end position="57"/>
    </location>
</feature>
<evidence type="ECO:0000313" key="5">
    <source>
        <dbReference type="Proteomes" id="UP000516173"/>
    </source>
</evidence>
<gene>
    <name evidence="4" type="ORF">NWFMUON74_10930</name>
</gene>
<organism evidence="4 5">
    <name type="scientific">Nocardia wallacei</name>
    <dbReference type="NCBI Taxonomy" id="480035"/>
    <lineage>
        <taxon>Bacteria</taxon>
        <taxon>Bacillati</taxon>
        <taxon>Actinomycetota</taxon>
        <taxon>Actinomycetes</taxon>
        <taxon>Mycobacteriales</taxon>
        <taxon>Nocardiaceae</taxon>
        <taxon>Nocardia</taxon>
    </lineage>
</organism>
<feature type="compositionally biased region" description="Low complexity" evidence="1">
    <location>
        <begin position="19"/>
        <end position="35"/>
    </location>
</feature>
<dbReference type="Proteomes" id="UP000516173">
    <property type="component" value="Chromosome"/>
</dbReference>
<dbReference type="PROSITE" id="PS51257">
    <property type="entry name" value="PROKAR_LIPOPROTEIN"/>
    <property type="match status" value="1"/>
</dbReference>
<keyword evidence="2" id="KW-0732">Signal</keyword>
<evidence type="ECO:0000256" key="1">
    <source>
        <dbReference type="SAM" id="MobiDB-lite"/>
    </source>
</evidence>
<dbReference type="KEGG" id="nwl:NWFMUON74_10930"/>
<feature type="chain" id="PRO_5028829946" description="AMIN-like domain-containing protein" evidence="2">
    <location>
        <begin position="25"/>
        <end position="189"/>
    </location>
</feature>
<dbReference type="InterPro" id="IPR056303">
    <property type="entry name" value="AMIN-like"/>
</dbReference>
<keyword evidence="5" id="KW-1185">Reference proteome</keyword>
<protein>
    <recommendedName>
        <fullName evidence="3">AMIN-like domain-containing protein</fullName>
    </recommendedName>
</protein>
<dbReference type="RefSeq" id="WP_187686883.1">
    <property type="nucleotide sequence ID" value="NZ_AP023396.1"/>
</dbReference>
<proteinExistence type="predicted"/>
<dbReference type="AlphaFoldDB" id="A0A7G1KEJ2"/>
<feature type="signal peptide" evidence="2">
    <location>
        <begin position="1"/>
        <end position="24"/>
    </location>
</feature>
<accession>A0A7G1KEJ2</accession>
<evidence type="ECO:0000313" key="4">
    <source>
        <dbReference type="EMBL" id="BCK53321.1"/>
    </source>
</evidence>
<evidence type="ECO:0000259" key="3">
    <source>
        <dbReference type="Pfam" id="PF24837"/>
    </source>
</evidence>
<reference evidence="4 5" key="1">
    <citation type="submission" date="2020-08" db="EMBL/GenBank/DDBJ databases">
        <title>Genome Sequencing of Nocardia wallacei strain FMUON74 and assembly.</title>
        <authorList>
            <person name="Toyokawa M."/>
            <person name="Uesaka K."/>
        </authorList>
    </citation>
    <scope>NUCLEOTIDE SEQUENCE [LARGE SCALE GENOMIC DNA]</scope>
    <source>
        <strain evidence="4 5">FMUON74</strain>
    </source>
</reference>